<evidence type="ECO:0000259" key="1">
    <source>
        <dbReference type="Pfam" id="PF11706"/>
    </source>
</evidence>
<dbReference type="Gene3D" id="1.10.3300.10">
    <property type="entry name" value="Jann2411-like domain"/>
    <property type="match status" value="1"/>
</dbReference>
<evidence type="ECO:0000313" key="3">
    <source>
        <dbReference type="Proteomes" id="UP000179627"/>
    </source>
</evidence>
<dbReference type="InterPro" id="IPR010852">
    <property type="entry name" value="ABATE"/>
</dbReference>
<sequence length="186" mass="20206">MLGEPPAIELGNTIYATRGRPRDALRTVLELVDWMRAMRPRLTVALTEDDLRAVGEDDLRMARELRDTVRALAGAAANGREADPDAVAALNKLARRTPWWRELRVDPEPRVVVSCADRPVALALTALADDAVCLFGGPAGAEVRACHGPGCVLYFVHGAPRREYCSAGCGNRARAARHYAKTRPGP</sequence>
<dbReference type="AlphaFoldDB" id="A0A1S1Q8C5"/>
<dbReference type="Proteomes" id="UP000179627">
    <property type="component" value="Unassembled WGS sequence"/>
</dbReference>
<dbReference type="EMBL" id="MBLM01000158">
    <property type="protein sequence ID" value="OHV29849.1"/>
    <property type="molecule type" value="Genomic_DNA"/>
</dbReference>
<keyword evidence="3" id="KW-1185">Reference proteome</keyword>
<name>A0A1S1Q8C5_9ACTN</name>
<dbReference type="SUPFAM" id="SSF160904">
    <property type="entry name" value="Jann2411-like"/>
    <property type="match status" value="1"/>
</dbReference>
<gene>
    <name evidence="2" type="ORF">CC117_28290</name>
</gene>
<dbReference type="InterPro" id="IPR021005">
    <property type="entry name" value="Znf_CGNR"/>
</dbReference>
<reference evidence="3" key="1">
    <citation type="submission" date="2016-07" db="EMBL/GenBank/DDBJ databases">
        <title>Sequence Frankia sp. strain CcI1.17.</title>
        <authorList>
            <person name="Ghodhbane-Gtari F."/>
            <person name="Swanson E."/>
            <person name="Gueddou A."/>
            <person name="Morris K."/>
            <person name="Hezbri K."/>
            <person name="Ktari A."/>
            <person name="Nouioui I."/>
            <person name="Abebe-Akele F."/>
            <person name="Simpson S."/>
            <person name="Thomas K."/>
            <person name="Gtari M."/>
            <person name="Tisa L.S."/>
            <person name="Hurst S."/>
        </authorList>
    </citation>
    <scope>NUCLEOTIDE SEQUENCE [LARGE SCALE GENOMIC DNA]</scope>
    <source>
        <strain evidence="3">Cc1.17</strain>
    </source>
</reference>
<feature type="domain" description="Zinc finger CGNR" evidence="1">
    <location>
        <begin position="143"/>
        <end position="181"/>
    </location>
</feature>
<dbReference type="PANTHER" id="PTHR35525">
    <property type="entry name" value="BLL6575 PROTEIN"/>
    <property type="match status" value="1"/>
</dbReference>
<accession>A0A1S1Q8C5</accession>
<proteinExistence type="predicted"/>
<dbReference type="PANTHER" id="PTHR35525:SF3">
    <property type="entry name" value="BLL6575 PROTEIN"/>
    <property type="match status" value="1"/>
</dbReference>
<organism evidence="2 3">
    <name type="scientific">Parafrankia colletiae</name>
    <dbReference type="NCBI Taxonomy" id="573497"/>
    <lineage>
        <taxon>Bacteria</taxon>
        <taxon>Bacillati</taxon>
        <taxon>Actinomycetota</taxon>
        <taxon>Actinomycetes</taxon>
        <taxon>Frankiales</taxon>
        <taxon>Frankiaceae</taxon>
        <taxon>Parafrankia</taxon>
    </lineage>
</organism>
<comment type="caution">
    <text evidence="2">The sequence shown here is derived from an EMBL/GenBank/DDBJ whole genome shotgun (WGS) entry which is preliminary data.</text>
</comment>
<dbReference type="Pfam" id="PF11706">
    <property type="entry name" value="zf-CGNR"/>
    <property type="match status" value="1"/>
</dbReference>
<dbReference type="InterPro" id="IPR023286">
    <property type="entry name" value="ABATE_dom_sf"/>
</dbReference>
<dbReference type="Pfam" id="PF07336">
    <property type="entry name" value="ABATE"/>
    <property type="match status" value="1"/>
</dbReference>
<evidence type="ECO:0000313" key="2">
    <source>
        <dbReference type="EMBL" id="OHV29849.1"/>
    </source>
</evidence>
<protein>
    <recommendedName>
        <fullName evidence="1">Zinc finger CGNR domain-containing protein</fullName>
    </recommendedName>
</protein>